<dbReference type="Proteomes" id="UP001276150">
    <property type="component" value="Unassembled WGS sequence"/>
</dbReference>
<gene>
    <name evidence="1" type="ORF">ORD21_16070</name>
</gene>
<protein>
    <submittedName>
        <fullName evidence="1">Uncharacterized protein</fullName>
    </submittedName>
</protein>
<reference evidence="1 2" key="1">
    <citation type="submission" date="2022-11" db="EMBL/GenBank/DDBJ databases">
        <title>Deinococcus ZS9-10, Low Temperature and Draught-tolerating, UV-resistant Bacteria from Continental Antarctica.</title>
        <authorList>
            <person name="Cheng L."/>
        </authorList>
    </citation>
    <scope>NUCLEOTIDE SEQUENCE [LARGE SCALE GENOMIC DNA]</scope>
    <source>
        <strain evidence="1 2">ZS9-10</strain>
    </source>
</reference>
<comment type="caution">
    <text evidence="1">The sequence shown here is derived from an EMBL/GenBank/DDBJ whole genome shotgun (WGS) entry which is preliminary data.</text>
</comment>
<organism evidence="1 2">
    <name type="scientific">Deinococcus arenicola</name>
    <dbReference type="NCBI Taxonomy" id="2994950"/>
    <lineage>
        <taxon>Bacteria</taxon>
        <taxon>Thermotogati</taxon>
        <taxon>Deinococcota</taxon>
        <taxon>Deinococci</taxon>
        <taxon>Deinococcales</taxon>
        <taxon>Deinococcaceae</taxon>
        <taxon>Deinococcus</taxon>
    </lineage>
</organism>
<proteinExistence type="predicted"/>
<evidence type="ECO:0000313" key="2">
    <source>
        <dbReference type="Proteomes" id="UP001276150"/>
    </source>
</evidence>
<dbReference type="EMBL" id="JAPMIV010000046">
    <property type="protein sequence ID" value="MDV6376114.1"/>
    <property type="molecule type" value="Genomic_DNA"/>
</dbReference>
<accession>A0ABU4DWS0</accession>
<dbReference type="RefSeq" id="WP_317641467.1">
    <property type="nucleotide sequence ID" value="NZ_JAPMIV010000046.1"/>
</dbReference>
<evidence type="ECO:0000313" key="1">
    <source>
        <dbReference type="EMBL" id="MDV6376114.1"/>
    </source>
</evidence>
<name>A0ABU4DWS0_9DEIO</name>
<sequence>MPLLFELLPPCGNSATTTRLARLDEALTLMECCEVAAIYADREFIGQA</sequence>
<keyword evidence="2" id="KW-1185">Reference proteome</keyword>